<dbReference type="SUPFAM" id="SSF48452">
    <property type="entry name" value="TPR-like"/>
    <property type="match status" value="1"/>
</dbReference>
<dbReference type="Pfam" id="PF20431">
    <property type="entry name" value="E_motif"/>
    <property type="match status" value="1"/>
</dbReference>
<feature type="repeat" description="PPR" evidence="2">
    <location>
        <begin position="176"/>
        <end position="210"/>
    </location>
</feature>
<feature type="repeat" description="PPR" evidence="2">
    <location>
        <begin position="44"/>
        <end position="74"/>
    </location>
</feature>
<name>A0ABP0TMH6_9BRYO</name>
<sequence length="483" mass="54306">MQQEGMIPDGFTFVQLLNACASLRALKEGRHIHMQIIQQGCESDAYVGSSLVDMYAKCGSIEDAWRVFNRMPTRNVVAWSAMILGHVKSGQGKKALELFRQMQHEGVQPDPVTFVGVLTACARVVALEEGRRVHEEIVQAGVESNVFVNSSLVDMYAKCGSLEDAWRVFNRMPIRDMVSWTAMLGGYAMHGRGKEALRHFEQMCEKGVEIDKITFVSLLSACSHGGLVDEGLHYFESMHLVYGIPATVEHYACMIDLLGRSGCLKEAEDLIKIMFCAPHAAVWMALLGACSMHGNVEMGEHVAKQVFELDPGNAAGYVLLSNIYASAGKWDLSANVQQQMLERGVKTQLERTWIEVNNEVYTFVLDDQQHPQMTEIFAELTRLSRHMKNVGYLPDTKFMLHDIWVEGKAFHLFQHSEMLAIAFGLISTPADTPLRIFKNLRMCGDCHAATKFISKIVGRQIILRDTKRFHHFEDGLCSCSDYW</sequence>
<dbReference type="Pfam" id="PF13041">
    <property type="entry name" value="PPR_2"/>
    <property type="match status" value="2"/>
</dbReference>
<reference evidence="4" key="1">
    <citation type="submission" date="2024-02" db="EMBL/GenBank/DDBJ databases">
        <authorList>
            <consortium name="ELIXIR-Norway"/>
            <consortium name="Elixir Norway"/>
        </authorList>
    </citation>
    <scope>NUCLEOTIDE SEQUENCE</scope>
</reference>
<evidence type="ECO:0000313" key="4">
    <source>
        <dbReference type="EMBL" id="CAK9200337.1"/>
    </source>
</evidence>
<evidence type="ECO:0000256" key="1">
    <source>
        <dbReference type="ARBA" id="ARBA00022737"/>
    </source>
</evidence>
<dbReference type="Pfam" id="PF01535">
    <property type="entry name" value="PPR"/>
    <property type="match status" value="2"/>
</dbReference>
<evidence type="ECO:0000256" key="2">
    <source>
        <dbReference type="PROSITE-ProRule" id="PRU00708"/>
    </source>
</evidence>
<dbReference type="PANTHER" id="PTHR47926">
    <property type="entry name" value="PENTATRICOPEPTIDE REPEAT-CONTAINING PROTEIN"/>
    <property type="match status" value="1"/>
</dbReference>
<proteinExistence type="predicted"/>
<dbReference type="InterPro" id="IPR011990">
    <property type="entry name" value="TPR-like_helical_dom_sf"/>
</dbReference>
<protein>
    <recommendedName>
        <fullName evidence="3">DYW domain-containing protein</fullName>
    </recommendedName>
</protein>
<gene>
    <name evidence="4" type="ORF">CSSPTR1EN2_LOCUS5386</name>
</gene>
<evidence type="ECO:0000259" key="3">
    <source>
        <dbReference type="Pfam" id="PF14432"/>
    </source>
</evidence>
<dbReference type="Pfam" id="PF14432">
    <property type="entry name" value="DYW_deaminase"/>
    <property type="match status" value="1"/>
</dbReference>
<dbReference type="NCBIfam" id="TIGR00756">
    <property type="entry name" value="PPR"/>
    <property type="match status" value="4"/>
</dbReference>
<organism evidence="4 5">
    <name type="scientific">Sphagnum troendelagicum</name>
    <dbReference type="NCBI Taxonomy" id="128251"/>
    <lineage>
        <taxon>Eukaryota</taxon>
        <taxon>Viridiplantae</taxon>
        <taxon>Streptophyta</taxon>
        <taxon>Embryophyta</taxon>
        <taxon>Bryophyta</taxon>
        <taxon>Sphagnophytina</taxon>
        <taxon>Sphagnopsida</taxon>
        <taxon>Sphagnales</taxon>
        <taxon>Sphagnaceae</taxon>
        <taxon>Sphagnum</taxon>
    </lineage>
</organism>
<keyword evidence="1" id="KW-0677">Repeat</keyword>
<keyword evidence="5" id="KW-1185">Reference proteome</keyword>
<dbReference type="Proteomes" id="UP001497512">
    <property type="component" value="Chromosome 12"/>
</dbReference>
<dbReference type="InterPro" id="IPR046848">
    <property type="entry name" value="E_motif"/>
</dbReference>
<feature type="repeat" description="PPR" evidence="2">
    <location>
        <begin position="145"/>
        <end position="175"/>
    </location>
</feature>
<dbReference type="InterPro" id="IPR002885">
    <property type="entry name" value="PPR_rpt"/>
</dbReference>
<dbReference type="InterPro" id="IPR032867">
    <property type="entry name" value="DYW_dom"/>
</dbReference>
<dbReference type="Gene3D" id="1.25.40.10">
    <property type="entry name" value="Tetratricopeptide repeat domain"/>
    <property type="match status" value="2"/>
</dbReference>
<dbReference type="PROSITE" id="PS51375">
    <property type="entry name" value="PPR"/>
    <property type="match status" value="4"/>
</dbReference>
<dbReference type="InterPro" id="IPR046960">
    <property type="entry name" value="PPR_At4g14850-like_plant"/>
</dbReference>
<feature type="domain" description="DYW" evidence="3">
    <location>
        <begin position="391"/>
        <end position="483"/>
    </location>
</feature>
<dbReference type="PANTHER" id="PTHR47926:SF347">
    <property type="entry name" value="PENTATRICOPEPTIDE REPEAT-CONTAINING PROTEIN"/>
    <property type="match status" value="1"/>
</dbReference>
<feature type="repeat" description="PPR" evidence="2">
    <location>
        <begin position="75"/>
        <end position="109"/>
    </location>
</feature>
<accession>A0ABP0TMH6</accession>
<evidence type="ECO:0000313" key="5">
    <source>
        <dbReference type="Proteomes" id="UP001497512"/>
    </source>
</evidence>
<dbReference type="EMBL" id="OZ019904">
    <property type="protein sequence ID" value="CAK9200337.1"/>
    <property type="molecule type" value="Genomic_DNA"/>
</dbReference>